<dbReference type="Pfam" id="PF02458">
    <property type="entry name" value="Transferase"/>
    <property type="match status" value="1"/>
</dbReference>
<dbReference type="Gramene" id="TRITD6Bv1G221730.2">
    <property type="protein sequence ID" value="TRITD6Bv1G221730.2"/>
    <property type="gene ID" value="TRITD6Bv1G221730"/>
</dbReference>
<dbReference type="InterPro" id="IPR023213">
    <property type="entry name" value="CAT-like_dom_sf"/>
</dbReference>
<accession>A0A9R1BFZ0</accession>
<name>A0A9R1BFZ0_TRITD</name>
<dbReference type="PANTHER" id="PTHR31625">
    <property type="match status" value="1"/>
</dbReference>
<dbReference type="Proteomes" id="UP000324705">
    <property type="component" value="Chromosome 6B"/>
</dbReference>
<gene>
    <name evidence="3" type="ORF">TRITD_6Bv1G221730</name>
</gene>
<organism evidence="3 4">
    <name type="scientific">Triticum turgidum subsp. durum</name>
    <name type="common">Durum wheat</name>
    <name type="synonym">Triticum durum</name>
    <dbReference type="NCBI Taxonomy" id="4567"/>
    <lineage>
        <taxon>Eukaryota</taxon>
        <taxon>Viridiplantae</taxon>
        <taxon>Streptophyta</taxon>
        <taxon>Embryophyta</taxon>
        <taxon>Tracheophyta</taxon>
        <taxon>Spermatophyta</taxon>
        <taxon>Magnoliopsida</taxon>
        <taxon>Liliopsida</taxon>
        <taxon>Poales</taxon>
        <taxon>Poaceae</taxon>
        <taxon>BOP clade</taxon>
        <taxon>Pooideae</taxon>
        <taxon>Triticodae</taxon>
        <taxon>Triticeae</taxon>
        <taxon>Triticinae</taxon>
        <taxon>Triticum</taxon>
    </lineage>
</organism>
<protein>
    <submittedName>
        <fullName evidence="3">Uncharacterized protein</fullName>
    </submittedName>
</protein>
<reference evidence="3 4" key="1">
    <citation type="submission" date="2017-09" db="EMBL/GenBank/DDBJ databases">
        <authorList>
            <consortium name="International Durum Wheat Genome Sequencing Consortium (IDWGSC)"/>
            <person name="Milanesi L."/>
        </authorList>
    </citation>
    <scope>NUCLEOTIDE SEQUENCE [LARGE SCALE GENOMIC DNA]</scope>
    <source>
        <strain evidence="4">cv. Svevo</strain>
    </source>
</reference>
<dbReference type="SUPFAM" id="SSF52777">
    <property type="entry name" value="CoA-dependent acyltransferases"/>
    <property type="match status" value="1"/>
</dbReference>
<dbReference type="AlphaFoldDB" id="A0A9R1BFZ0"/>
<evidence type="ECO:0000256" key="1">
    <source>
        <dbReference type="ARBA" id="ARBA00022679"/>
    </source>
</evidence>
<dbReference type="EMBL" id="LT934122">
    <property type="protein sequence ID" value="VAI63224.1"/>
    <property type="molecule type" value="Genomic_DNA"/>
</dbReference>
<proteinExistence type="predicted"/>
<evidence type="ECO:0000313" key="3">
    <source>
        <dbReference type="EMBL" id="VAI63224.1"/>
    </source>
</evidence>
<evidence type="ECO:0000313" key="4">
    <source>
        <dbReference type="Proteomes" id="UP000324705"/>
    </source>
</evidence>
<dbReference type="GO" id="GO:0016747">
    <property type="term" value="F:acyltransferase activity, transferring groups other than amino-acyl groups"/>
    <property type="evidence" value="ECO:0007669"/>
    <property type="project" value="UniProtKB-ARBA"/>
</dbReference>
<keyword evidence="1" id="KW-0808">Transferase</keyword>
<evidence type="ECO:0000256" key="2">
    <source>
        <dbReference type="ARBA" id="ARBA00023315"/>
    </source>
</evidence>
<keyword evidence="4" id="KW-1185">Reference proteome</keyword>
<sequence>MATRVLDTLAVAAEGGGGGGALPLTFFDVPWIFTGPVERVFFYPYPHPPERAHLLFSVECRRRLSPPVPQEYLGNCLRPCFVEVGARDLLGADGVTTAAAAIGAAIRALDGDGVLAGAEGWFQKILSLVPRRPMSVGGSPRYGVYDTDFGLGRPSKVELVSIDKTPGTVSLAEGTDGQRGIEVGVALPEADMARFASCFSDGLQQL</sequence>
<keyword evidence="2" id="KW-0012">Acyltransferase</keyword>
<dbReference type="Gene3D" id="3.30.559.10">
    <property type="entry name" value="Chloramphenicol acetyltransferase-like domain"/>
    <property type="match status" value="1"/>
</dbReference>
<dbReference type="InterPro" id="IPR051504">
    <property type="entry name" value="Plant_metabolite_acyltrans"/>
</dbReference>